<organism evidence="1 2">
    <name type="scientific">Malus baccata</name>
    <name type="common">Siberian crab apple</name>
    <name type="synonym">Pyrus baccata</name>
    <dbReference type="NCBI Taxonomy" id="106549"/>
    <lineage>
        <taxon>Eukaryota</taxon>
        <taxon>Viridiplantae</taxon>
        <taxon>Streptophyta</taxon>
        <taxon>Embryophyta</taxon>
        <taxon>Tracheophyta</taxon>
        <taxon>Spermatophyta</taxon>
        <taxon>Magnoliopsida</taxon>
        <taxon>eudicotyledons</taxon>
        <taxon>Gunneridae</taxon>
        <taxon>Pentapetalae</taxon>
        <taxon>rosids</taxon>
        <taxon>fabids</taxon>
        <taxon>Rosales</taxon>
        <taxon>Rosaceae</taxon>
        <taxon>Amygdaloideae</taxon>
        <taxon>Maleae</taxon>
        <taxon>Malus</taxon>
    </lineage>
</organism>
<keyword evidence="2" id="KW-1185">Reference proteome</keyword>
<evidence type="ECO:0000313" key="1">
    <source>
        <dbReference type="EMBL" id="TQD70659.1"/>
    </source>
</evidence>
<dbReference type="AlphaFoldDB" id="A0A540K8V7"/>
<accession>A0A540K8V7</accession>
<protein>
    <submittedName>
        <fullName evidence="1">Uncharacterized protein</fullName>
    </submittedName>
</protein>
<proteinExistence type="predicted"/>
<sequence length="61" mass="6586">MHRAPTFLPARVFPTPSPSPCYLPLPTVFFDAAFDEAMLNWGQGIGRIEVHCNGGGCSGCF</sequence>
<dbReference type="EMBL" id="VIEB01001716">
    <property type="protein sequence ID" value="TQD70659.1"/>
    <property type="molecule type" value="Genomic_DNA"/>
</dbReference>
<name>A0A540K8V7_MALBA</name>
<gene>
    <name evidence="1" type="ORF">C1H46_043807</name>
</gene>
<comment type="caution">
    <text evidence="1">The sequence shown here is derived from an EMBL/GenBank/DDBJ whole genome shotgun (WGS) entry which is preliminary data.</text>
</comment>
<evidence type="ECO:0000313" key="2">
    <source>
        <dbReference type="Proteomes" id="UP000315295"/>
    </source>
</evidence>
<dbReference type="Proteomes" id="UP000315295">
    <property type="component" value="Unassembled WGS sequence"/>
</dbReference>
<reference evidence="1 2" key="1">
    <citation type="journal article" date="2019" name="G3 (Bethesda)">
        <title>Sequencing of a Wild Apple (Malus baccata) Genome Unravels the Differences Between Cultivated and Wild Apple Species Regarding Disease Resistance and Cold Tolerance.</title>
        <authorList>
            <person name="Chen X."/>
        </authorList>
    </citation>
    <scope>NUCLEOTIDE SEQUENCE [LARGE SCALE GENOMIC DNA]</scope>
    <source>
        <strain evidence="2">cv. Shandingzi</strain>
        <tissue evidence="1">Leaves</tissue>
    </source>
</reference>